<dbReference type="Gene3D" id="3.30.54.20">
    <property type="match status" value="1"/>
</dbReference>
<name>X1CEE2_9ZZZZ</name>
<dbReference type="SUPFAM" id="SSF55186">
    <property type="entry name" value="ThrRS/AlaRS common domain"/>
    <property type="match status" value="1"/>
</dbReference>
<organism evidence="1">
    <name type="scientific">marine sediment metagenome</name>
    <dbReference type="NCBI Taxonomy" id="412755"/>
    <lineage>
        <taxon>unclassified sequences</taxon>
        <taxon>metagenomes</taxon>
        <taxon>ecological metagenomes</taxon>
    </lineage>
</organism>
<reference evidence="1" key="1">
    <citation type="journal article" date="2014" name="Front. Microbiol.">
        <title>High frequency of phylogenetically diverse reductive dehalogenase-homologous genes in deep subseafloor sedimentary metagenomes.</title>
        <authorList>
            <person name="Kawai M."/>
            <person name="Futagami T."/>
            <person name="Toyoda A."/>
            <person name="Takaki Y."/>
            <person name="Nishi S."/>
            <person name="Hori S."/>
            <person name="Arai W."/>
            <person name="Tsubouchi T."/>
            <person name="Morono Y."/>
            <person name="Uchiyama I."/>
            <person name="Ito T."/>
            <person name="Fujiyama A."/>
            <person name="Inagaki F."/>
            <person name="Takami H."/>
        </authorList>
    </citation>
    <scope>NUCLEOTIDE SEQUENCE</scope>
    <source>
        <strain evidence="1">Expedition CK06-06</strain>
    </source>
</reference>
<gene>
    <name evidence="1" type="ORF">S01H4_44431</name>
</gene>
<dbReference type="PANTHER" id="PTHR11777">
    <property type="entry name" value="ALANYL-TRNA SYNTHETASE"/>
    <property type="match status" value="1"/>
</dbReference>
<dbReference type="GO" id="GO:0004813">
    <property type="term" value="F:alanine-tRNA ligase activity"/>
    <property type="evidence" value="ECO:0007669"/>
    <property type="project" value="TreeGrafter"/>
</dbReference>
<dbReference type="GO" id="GO:0002161">
    <property type="term" value="F:aminoacyl-tRNA deacylase activity"/>
    <property type="evidence" value="ECO:0007669"/>
    <property type="project" value="TreeGrafter"/>
</dbReference>
<dbReference type="GO" id="GO:0000166">
    <property type="term" value="F:nucleotide binding"/>
    <property type="evidence" value="ECO:0007669"/>
    <property type="project" value="InterPro"/>
</dbReference>
<protein>
    <submittedName>
        <fullName evidence="1">Uncharacterized protein</fullName>
    </submittedName>
</protein>
<dbReference type="AlphaFoldDB" id="X1CEE2"/>
<sequence length="72" mass="8608">MTNDELEKIENLVNEKILDELKVETKISTLDKAREMGAIALFGEKYDEQVRVVKNRRIQLRIMRRDSSEFYF</sequence>
<evidence type="ECO:0000313" key="1">
    <source>
        <dbReference type="EMBL" id="GAG91452.1"/>
    </source>
</evidence>
<proteinExistence type="predicted"/>
<dbReference type="GO" id="GO:0005829">
    <property type="term" value="C:cytosol"/>
    <property type="evidence" value="ECO:0007669"/>
    <property type="project" value="TreeGrafter"/>
</dbReference>
<comment type="caution">
    <text evidence="1">The sequence shown here is derived from an EMBL/GenBank/DDBJ whole genome shotgun (WGS) entry which is preliminary data.</text>
</comment>
<dbReference type="InterPro" id="IPR018163">
    <property type="entry name" value="Thr/Ala-tRNA-synth_IIc_edit"/>
</dbReference>
<dbReference type="EMBL" id="BART01024636">
    <property type="protein sequence ID" value="GAG91452.1"/>
    <property type="molecule type" value="Genomic_DNA"/>
</dbReference>
<dbReference type="Gene3D" id="3.30.980.10">
    <property type="entry name" value="Threonyl-trna Synthetase, Chain A, domain 2"/>
    <property type="match status" value="1"/>
</dbReference>
<dbReference type="PANTHER" id="PTHR11777:SF9">
    <property type="entry name" value="ALANINE--TRNA LIGASE, CYTOPLASMIC"/>
    <property type="match status" value="1"/>
</dbReference>
<dbReference type="GO" id="GO:0006419">
    <property type="term" value="P:alanyl-tRNA aminoacylation"/>
    <property type="evidence" value="ECO:0007669"/>
    <property type="project" value="TreeGrafter"/>
</dbReference>
<accession>X1CEE2</accession>
<dbReference type="InterPro" id="IPR050058">
    <property type="entry name" value="Ala-tRNA_ligase"/>
</dbReference>